<accession>A0A317F2F3</accession>
<dbReference type="Pfam" id="PF01594">
    <property type="entry name" value="AI-2E_transport"/>
    <property type="match status" value="1"/>
</dbReference>
<keyword evidence="7 8" id="KW-0472">Membrane</keyword>
<protein>
    <submittedName>
        <fullName evidence="9">AI-2E family transporter</fullName>
    </submittedName>
</protein>
<comment type="caution">
    <text evidence="9">The sequence shown here is derived from an EMBL/GenBank/DDBJ whole genome shotgun (WGS) entry which is preliminary data.</text>
</comment>
<evidence type="ECO:0000256" key="8">
    <source>
        <dbReference type="SAM" id="Phobius"/>
    </source>
</evidence>
<dbReference type="PANTHER" id="PTHR21716:SF67">
    <property type="entry name" value="TRANSPORT PROTEIN YDIK-RELATED"/>
    <property type="match status" value="1"/>
</dbReference>
<dbReference type="Proteomes" id="UP000245391">
    <property type="component" value="Unassembled WGS sequence"/>
</dbReference>
<evidence type="ECO:0000256" key="3">
    <source>
        <dbReference type="ARBA" id="ARBA00022448"/>
    </source>
</evidence>
<evidence type="ECO:0000313" key="9">
    <source>
        <dbReference type="EMBL" id="PWS32009.1"/>
    </source>
</evidence>
<dbReference type="RefSeq" id="WP_109929462.1">
    <property type="nucleotide sequence ID" value="NZ_QGNY01000003.1"/>
</dbReference>
<evidence type="ECO:0000256" key="5">
    <source>
        <dbReference type="ARBA" id="ARBA00022692"/>
    </source>
</evidence>
<reference evidence="10" key="1">
    <citation type="submission" date="2018-05" db="EMBL/GenBank/DDBJ databases">
        <title>Pedobacter paludis sp. nov., isolated from wetland soil.</title>
        <authorList>
            <person name="Zhang Y."/>
        </authorList>
    </citation>
    <scope>NUCLEOTIDE SEQUENCE [LARGE SCALE GENOMIC DNA]</scope>
    <source>
        <strain evidence="10">R-8</strain>
    </source>
</reference>
<comment type="similarity">
    <text evidence="2">Belongs to the autoinducer-2 exporter (AI-2E) (TC 2.A.86) family.</text>
</comment>
<feature type="transmembrane region" description="Helical" evidence="8">
    <location>
        <begin position="163"/>
        <end position="182"/>
    </location>
</feature>
<dbReference type="GO" id="GO:0005886">
    <property type="term" value="C:plasma membrane"/>
    <property type="evidence" value="ECO:0007669"/>
    <property type="project" value="UniProtKB-SubCell"/>
</dbReference>
<keyword evidence="4" id="KW-1003">Cell membrane</keyword>
<proteinExistence type="inferred from homology"/>
<sequence>MLDNSKTSSRSVIETVLVMLLLLALMFALYDVLRAFFGVFTFALIFAVSFSKPYEKLVKLLKNKRKLAATIYAILLISIITLPFVFIISAIANHVKEASIFISNVKEHGLPPLSPKIASLPLVGDQITSFWKNILINPQETLGPHEPQIKAAFNHVLTTGMGMLGATFQFVLGIIISAFFLAGGEKMLLPVKAAMKHLLGARDGIELLHATGQAVKGVSIGVMGTAFFAALISWIGFAIAGVPFALGLAALVFFLVVIQVGPLLVWIPLIIWYATQGHTGWTIFLIIYATGVMIIDTILKPILIAKSGGKLPFLVLFLGVVGGMIAWGFTGMFKGAIIMAVFYTIFTKWLEKRKSEQEFTAGATF</sequence>
<keyword evidence="6 8" id="KW-1133">Transmembrane helix</keyword>
<dbReference type="InterPro" id="IPR002549">
    <property type="entry name" value="AI-2E-like"/>
</dbReference>
<evidence type="ECO:0000256" key="7">
    <source>
        <dbReference type="ARBA" id="ARBA00023136"/>
    </source>
</evidence>
<feature type="transmembrane region" description="Helical" evidence="8">
    <location>
        <begin position="252"/>
        <end position="274"/>
    </location>
</feature>
<evidence type="ECO:0000256" key="2">
    <source>
        <dbReference type="ARBA" id="ARBA00009773"/>
    </source>
</evidence>
<feature type="transmembrane region" description="Helical" evidence="8">
    <location>
        <begin position="226"/>
        <end position="246"/>
    </location>
</feature>
<evidence type="ECO:0000313" key="10">
    <source>
        <dbReference type="Proteomes" id="UP000245391"/>
    </source>
</evidence>
<evidence type="ECO:0000256" key="6">
    <source>
        <dbReference type="ARBA" id="ARBA00022989"/>
    </source>
</evidence>
<keyword evidence="5 8" id="KW-0812">Transmembrane</keyword>
<keyword evidence="3" id="KW-0813">Transport</keyword>
<feature type="transmembrane region" description="Helical" evidence="8">
    <location>
        <begin position="36"/>
        <end position="55"/>
    </location>
</feature>
<feature type="transmembrane region" description="Helical" evidence="8">
    <location>
        <begin position="67"/>
        <end position="92"/>
    </location>
</feature>
<keyword evidence="10" id="KW-1185">Reference proteome</keyword>
<evidence type="ECO:0000256" key="1">
    <source>
        <dbReference type="ARBA" id="ARBA00004651"/>
    </source>
</evidence>
<feature type="transmembrane region" description="Helical" evidence="8">
    <location>
        <begin position="281"/>
        <end position="303"/>
    </location>
</feature>
<evidence type="ECO:0000256" key="4">
    <source>
        <dbReference type="ARBA" id="ARBA00022475"/>
    </source>
</evidence>
<feature type="transmembrane region" description="Helical" evidence="8">
    <location>
        <begin position="315"/>
        <end position="346"/>
    </location>
</feature>
<comment type="subcellular location">
    <subcellularLocation>
        <location evidence="1">Cell membrane</location>
        <topology evidence="1">Multi-pass membrane protein</topology>
    </subcellularLocation>
</comment>
<dbReference type="AlphaFoldDB" id="A0A317F2F3"/>
<organism evidence="9 10">
    <name type="scientific">Pedobacter paludis</name>
    <dbReference type="NCBI Taxonomy" id="2203212"/>
    <lineage>
        <taxon>Bacteria</taxon>
        <taxon>Pseudomonadati</taxon>
        <taxon>Bacteroidota</taxon>
        <taxon>Sphingobacteriia</taxon>
        <taxon>Sphingobacteriales</taxon>
        <taxon>Sphingobacteriaceae</taxon>
        <taxon>Pedobacter</taxon>
    </lineage>
</organism>
<dbReference type="OrthoDB" id="106838at2"/>
<dbReference type="EMBL" id="QGNY01000003">
    <property type="protein sequence ID" value="PWS32009.1"/>
    <property type="molecule type" value="Genomic_DNA"/>
</dbReference>
<dbReference type="PANTHER" id="PTHR21716">
    <property type="entry name" value="TRANSMEMBRANE PROTEIN"/>
    <property type="match status" value="1"/>
</dbReference>
<feature type="transmembrane region" description="Helical" evidence="8">
    <location>
        <begin position="12"/>
        <end position="30"/>
    </location>
</feature>
<name>A0A317F2F3_9SPHI</name>
<gene>
    <name evidence="9" type="ORF">DF947_09495</name>
</gene>